<evidence type="ECO:0000313" key="2">
    <source>
        <dbReference type="EMBL" id="MBB3929823.1"/>
    </source>
</evidence>
<name>A0A840AKN4_9HYPH</name>
<dbReference type="EMBL" id="JACIDS010000001">
    <property type="protein sequence ID" value="MBB3929823.1"/>
    <property type="molecule type" value="Genomic_DNA"/>
</dbReference>
<dbReference type="RefSeq" id="WP_246409183.1">
    <property type="nucleotide sequence ID" value="NZ_JACIDS010000001.1"/>
</dbReference>
<evidence type="ECO:0008006" key="4">
    <source>
        <dbReference type="Google" id="ProtNLM"/>
    </source>
</evidence>
<feature type="compositionally biased region" description="Low complexity" evidence="1">
    <location>
        <begin position="415"/>
        <end position="430"/>
    </location>
</feature>
<gene>
    <name evidence="2" type="ORF">GGR25_000842</name>
</gene>
<dbReference type="PANTHER" id="PTHR40269">
    <property type="entry name" value="OUTER MEMBRANE PROTEIN-RELATED"/>
    <property type="match status" value="1"/>
</dbReference>
<protein>
    <recommendedName>
        <fullName evidence="4">DUF3300 domain-containing protein</fullName>
    </recommendedName>
</protein>
<feature type="compositionally biased region" description="Basic and acidic residues" evidence="1">
    <location>
        <begin position="388"/>
        <end position="406"/>
    </location>
</feature>
<organism evidence="2 3">
    <name type="scientific">Kaistia hirudinis</name>
    <dbReference type="NCBI Taxonomy" id="1293440"/>
    <lineage>
        <taxon>Bacteria</taxon>
        <taxon>Pseudomonadati</taxon>
        <taxon>Pseudomonadota</taxon>
        <taxon>Alphaproteobacteria</taxon>
        <taxon>Hyphomicrobiales</taxon>
        <taxon>Kaistiaceae</taxon>
        <taxon>Kaistia</taxon>
    </lineage>
</organism>
<comment type="caution">
    <text evidence="2">The sequence shown here is derived from an EMBL/GenBank/DDBJ whole genome shotgun (WGS) entry which is preliminary data.</text>
</comment>
<feature type="compositionally biased region" description="Basic and acidic residues" evidence="1">
    <location>
        <begin position="326"/>
        <end position="341"/>
    </location>
</feature>
<accession>A0A840AKN4</accession>
<dbReference type="Pfam" id="PF11737">
    <property type="entry name" value="DUF3300"/>
    <property type="match status" value="1"/>
</dbReference>
<dbReference type="Proteomes" id="UP000553963">
    <property type="component" value="Unassembled WGS sequence"/>
</dbReference>
<dbReference type="AlphaFoldDB" id="A0A840AKN4"/>
<dbReference type="PANTHER" id="PTHR40269:SF1">
    <property type="entry name" value="OUTER MEMBRANE PROTEIN"/>
    <property type="match status" value="1"/>
</dbReference>
<proteinExistence type="predicted"/>
<dbReference type="InterPro" id="IPR021728">
    <property type="entry name" value="DUF3300"/>
</dbReference>
<sequence>MSRTKASARGSLIDGPGWMGIALLALALLLLALPQHAAAQAEPKPAAAEVAAPADALEAAPADEAFTNEELRKLLAPFALYPDALLAQLLPACAYPIDIVQAARWLDKNEAAVKKDDFSGADKQGWDPTVKALVRFPDVIQKLNEDLDATTDLGDAFVNQPEDVANVIQELRAEAEKGGSLKSSPQQTVTVQQQGSSSYIVIEPTDPEVIYVPTYDPATVYYDGTPGWVSGAIGFGVGVAVGVAIDNAWDWGRGWVYPPRWPGYPGYGPGYPGYRPPGNVNIGNDITIGGGDRVNIGNGNIGNGNTRPWRPDNDRYRPGQGSKPGLADKVERKRPGGEGVKRPAGAPGKGQNLGGQNIGQNAGQRGDLKGPAGIDRGNAIDRGAAGAKRPEAGKRPEVAKRPDAGKRPTPQAKNPVAKRPAEARPAPKVKQPAARPQVKKAPNPTAFSDVRRGGGSPAYANRGAASRQSVNRAPRGGGGGGMNRGGGGGRRR</sequence>
<feature type="compositionally biased region" description="Gly residues" evidence="1">
    <location>
        <begin position="475"/>
        <end position="492"/>
    </location>
</feature>
<evidence type="ECO:0000256" key="1">
    <source>
        <dbReference type="SAM" id="MobiDB-lite"/>
    </source>
</evidence>
<keyword evidence="3" id="KW-1185">Reference proteome</keyword>
<evidence type="ECO:0000313" key="3">
    <source>
        <dbReference type="Proteomes" id="UP000553963"/>
    </source>
</evidence>
<feature type="compositionally biased region" description="Gly residues" evidence="1">
    <location>
        <begin position="347"/>
        <end position="357"/>
    </location>
</feature>
<reference evidence="2 3" key="1">
    <citation type="submission" date="2020-08" db="EMBL/GenBank/DDBJ databases">
        <title>Genomic Encyclopedia of Type Strains, Phase IV (KMG-IV): sequencing the most valuable type-strain genomes for metagenomic binning, comparative biology and taxonomic classification.</title>
        <authorList>
            <person name="Goeker M."/>
        </authorList>
    </citation>
    <scope>NUCLEOTIDE SEQUENCE [LARGE SCALE GENOMIC DNA]</scope>
    <source>
        <strain evidence="2 3">DSM 25966</strain>
    </source>
</reference>
<feature type="region of interest" description="Disordered" evidence="1">
    <location>
        <begin position="297"/>
        <end position="492"/>
    </location>
</feature>